<dbReference type="GO" id="GO:0042391">
    <property type="term" value="P:regulation of membrane potential"/>
    <property type="evidence" value="ECO:0007669"/>
    <property type="project" value="TreeGrafter"/>
</dbReference>
<dbReference type="PANTHER" id="PTHR10217">
    <property type="entry name" value="VOLTAGE AND LIGAND GATED POTASSIUM CHANNEL"/>
    <property type="match status" value="1"/>
</dbReference>
<dbReference type="Pfam" id="PF00520">
    <property type="entry name" value="Ion_trans"/>
    <property type="match status" value="3"/>
</dbReference>
<feature type="transmembrane region" description="Helical" evidence="8">
    <location>
        <begin position="403"/>
        <end position="424"/>
    </location>
</feature>
<dbReference type="InterPro" id="IPR014710">
    <property type="entry name" value="RmlC-like_jellyroll"/>
</dbReference>
<name>A0AAV2YXE2_9STRA</name>
<dbReference type="Gene3D" id="1.10.287.70">
    <property type="match status" value="4"/>
</dbReference>
<evidence type="ECO:0000256" key="6">
    <source>
        <dbReference type="ARBA" id="ARBA00023136"/>
    </source>
</evidence>
<feature type="transmembrane region" description="Helical" evidence="8">
    <location>
        <begin position="686"/>
        <end position="706"/>
    </location>
</feature>
<protein>
    <recommendedName>
        <fullName evidence="9">Cyclic nucleotide-binding domain-containing protein</fullName>
    </recommendedName>
</protein>
<feature type="domain" description="Cyclic nucleotide-binding" evidence="9">
    <location>
        <begin position="2417"/>
        <end position="2554"/>
    </location>
</feature>
<feature type="transmembrane region" description="Helical" evidence="8">
    <location>
        <begin position="2223"/>
        <end position="2245"/>
    </location>
</feature>
<accession>A0AAV2YXE2</accession>
<feature type="region of interest" description="Disordered" evidence="7">
    <location>
        <begin position="1"/>
        <end position="28"/>
    </location>
</feature>
<evidence type="ECO:0000256" key="3">
    <source>
        <dbReference type="ARBA" id="ARBA00022692"/>
    </source>
</evidence>
<keyword evidence="4 8" id="KW-1133">Transmembrane helix</keyword>
<proteinExistence type="predicted"/>
<feature type="compositionally biased region" description="Basic and acidic residues" evidence="7">
    <location>
        <begin position="8"/>
        <end position="20"/>
    </location>
</feature>
<feature type="transmembrane region" description="Helical" evidence="8">
    <location>
        <begin position="861"/>
        <end position="884"/>
    </location>
</feature>
<dbReference type="InterPro" id="IPR005821">
    <property type="entry name" value="Ion_trans_dom"/>
</dbReference>
<comment type="caution">
    <text evidence="10">The sequence shown here is derived from an EMBL/GenBank/DDBJ whole genome shotgun (WGS) entry which is preliminary data.</text>
</comment>
<feature type="domain" description="Cyclic nucleotide-binding" evidence="9">
    <location>
        <begin position="1072"/>
        <end position="1219"/>
    </location>
</feature>
<comment type="subcellular location">
    <subcellularLocation>
        <location evidence="1">Membrane</location>
        <topology evidence="1">Multi-pass membrane protein</topology>
    </subcellularLocation>
</comment>
<dbReference type="CDD" id="cd00038">
    <property type="entry name" value="CAP_ED"/>
    <property type="match status" value="3"/>
</dbReference>
<keyword evidence="11" id="KW-1185">Reference proteome</keyword>
<feature type="transmembrane region" description="Helical" evidence="8">
    <location>
        <begin position="964"/>
        <end position="984"/>
    </location>
</feature>
<evidence type="ECO:0000256" key="7">
    <source>
        <dbReference type="SAM" id="MobiDB-lite"/>
    </source>
</evidence>
<dbReference type="InterPro" id="IPR050818">
    <property type="entry name" value="KCNH_animal-type"/>
</dbReference>
<feature type="transmembrane region" description="Helical" evidence="8">
    <location>
        <begin position="2315"/>
        <end position="2335"/>
    </location>
</feature>
<dbReference type="InterPro" id="IPR018490">
    <property type="entry name" value="cNMP-bd_dom_sf"/>
</dbReference>
<evidence type="ECO:0000313" key="11">
    <source>
        <dbReference type="Proteomes" id="UP001146120"/>
    </source>
</evidence>
<dbReference type="SUPFAM" id="SSF81324">
    <property type="entry name" value="Voltage-gated potassium channels"/>
    <property type="match status" value="4"/>
</dbReference>
<feature type="domain" description="Cyclic nucleotide-binding" evidence="9">
    <location>
        <begin position="1623"/>
        <end position="1723"/>
    </location>
</feature>
<dbReference type="Gene3D" id="1.10.287.630">
    <property type="entry name" value="Helix hairpin bin"/>
    <property type="match status" value="2"/>
</dbReference>
<feature type="domain" description="Cyclic nucleotide-binding" evidence="9">
    <location>
        <begin position="530"/>
        <end position="602"/>
    </location>
</feature>
<evidence type="ECO:0000256" key="2">
    <source>
        <dbReference type="ARBA" id="ARBA00022448"/>
    </source>
</evidence>
<evidence type="ECO:0000256" key="8">
    <source>
        <dbReference type="SAM" id="Phobius"/>
    </source>
</evidence>
<feature type="transmembrane region" description="Helical" evidence="8">
    <location>
        <begin position="2066"/>
        <end position="2087"/>
    </location>
</feature>
<evidence type="ECO:0000256" key="1">
    <source>
        <dbReference type="ARBA" id="ARBA00004141"/>
    </source>
</evidence>
<dbReference type="SMART" id="SM00100">
    <property type="entry name" value="cNMP"/>
    <property type="match status" value="3"/>
</dbReference>
<dbReference type="PROSITE" id="PS50042">
    <property type="entry name" value="CNMP_BINDING_3"/>
    <property type="match status" value="4"/>
</dbReference>
<sequence length="2575" mass="293552">MNSWNEVIDSRKRGQDHEDGGGGGDDALRQQHAQDVADEHTLANARITLAHIEPASNGKRSRAWLWPRRVRPLHPLLHGTEKAASPRPATKTTTAKQRGASAWAGVLRRLLTLLSFVDTLYILVSVPLRVGFFFDPIAVHEDAWTDALTIFSAFDLMGECVRLLQLWLSVRESVWDAVRRLSRKRLHSLRTRLRQTFRVTPQQLNSNASFVRRASQSEREELSAAQTVSLSVLTSIFSSAAAVSKREALWFIVNVLPLEAVLYGVGRYNWMHVAGIGRLYIALRQVSPLYRDSVLQPFRSSKLVRNLSFVTVALVAQLFWTGLYLCHVSAAGYMFLAHYECGIDFSLCPKAPVPGCWVLKDSLEHGSAWRQYVRTMYWASKTVTTLGQGDLVPATILETQYCIVVQFISGLWATAFLSACNFYFSRRDANMATTATTRQAQTTKFAISRKLPKALTVHVASYFQYMQRTRNGIEEDVILADLPTRYRIQCAHHLKAKLLLRMPFFRSNQGAFLRTILDHLIHDMFSPGQVLMEVQEPEEMFLVSSGEIRVADTNRMLLRRLLPGNSYGERALFRIFLSPNCLIAESFCEIWWLPRRSFEHALQSYFSPAKLQMLMAQHTRAGSFTASSPLSQGSVGASEDRTRTRDAALKKFMTKVSEDSAQVLKGVARWRFPSSKMRVQWRRLECLCLLILAIEVPFQIAFQRGFEVFSTTTPEPMPSYGDKSHPFINFGLSIVVEWFFYADWVLRAFLFVRSTSDAHALDLVSSRTSRKEAVQLHAHELIVEKRRIFWHYIENESFGLDLLANLPVGLAWDLLPKALVGATGVFWGRYLRVLRLVRLRRLVPALKTNMHDWSLAPATQLLLYVSVGCALLAHFMGCIFFMLADHDGKVDGLPVNFTDDVISDQCLEHASLYGNCTWYMYDHSTFNISSPFIRSMHWSLVLLSTVGYGDILSFSDSECLLGFWWIYVGALLCYFTAGAISSYASQRSVLSAIRNDRLEEISRTLAALKALSPATKTLVRRYYLTYWKVNSSATTETNIRRHLPRSLQRAIARVLYTQQMQQCSVFVDGIDDDVLLRELSETMTTEIFLKGMCVVGRGHVAQEFCIVQNGAVELLYLDQTAPVQPHPRRSIGHVLRTRFSLKSLAQLGSGSSGRTSGARGAAAQGSSIDNLPLAVVGKRECFGEESLLPEGLNVYAMSARALVTTHILIFQRHVFLNLIQRFPAQCEHVLGNVQTKLQAEQKLFKTIERNFRQRKKLLRVLYASHHGRDGVQSHLSQHHHIGSHVVDSIIDPTSAFAVTWRALTNIILLYNFYQVLFRVAFLPRPSAAMRIILTSIDIACDVVLYVDMILKWRFLGYLEYGEKVLDREAVRQRYVNGWFRVDCISMLPLYLPGDEMHRMVARLPRLLKSPQLLEFFADVEEYIQQRYLGNSTTFLSVFDIFKFLLFFLSAAHQLGSLYFILGRAQHEAGVTSWMSVDPILNAYDGDIGVQYLRSVYWCLETFTVVCFGDVLAHNVPETLFASATCILGWILIGQVIGKMTALMLDVDKDNAEHLERVTAFEDYAKRHSLPASLKTRAHESLEYKTKSLLLLNAAGVFEDLPRSLRLVLFDEVYGTYVREIPEFHGILSHAHVQAICSALVLEIYLRHDVIYREGRPGTKLMIMHEGRGELFAAHSEMVLAAVHEGVVFGDLAFFLPGARHLTSARAHQSCQVLQLSRAAWKQLWPDRVRLQLEHQIVPVMKRKYGLLTATFRNIVKNFELMKKRQGVLSNNPRALVAGKLQQMLLGVRRALQRPLRREGGRSSTRSLRFLSQRMSIRRVSVSPRSRRSGREATPITVESTWNRHLKNLRLLRFLDDKLDEAEHALQQPLGRSQAKSSTLDISTREKRWRRRASLAALPKQGQWEAIASGSSASSMNSARTDTSAWGRHTRHSIQLTTKELQQQFLRLSLDDSTEKKATDGAGVDARSAMSRTASLQRGKSLGFFSLVSPHSRRSRSNSLHSHHRMLSSLGLTMVHKHDGEAPVDDPDAQGRAMTEPPRRHYDIWLEPPAPPSFCLENSTFRHWWHVVMLTISLYYVLVMPFRVSYAFEFLTTPANAPLVHAWFAVEYVMDAFCVLDFIFHRSYFTFIHRGELVTNSAHIRDHYFHDGTYVTDLISILPFELLIPAMPFLKTKIDPVLWSWYRISVFRFTKLLRAVHLHDLSRKVQSFIEYDLAVPRASAAMVYFSRFSFVFALGAHWLACLYYAVAFNTFEEDGRDSWLTAAGMLTFEGITTGIPGIAAVSVLTKYTRSYHFSMGDITTVSYGDIAPRNAWETSVTVVVIVASMMLFGMLSGGWFNLIELELGQRADYEERVAHVAHYMIFHRFQAPVWRQMQVYFAVNWQENKGMNQDDLLRGITTSLRKDITLHVKRSFVRQMPLFASCEEAFMRAMFSSLQQELFVRHDIIIAEGDLDRSLYIIETGLVSVRILKKPQQQQQLRARPVQVRVDDHPTEFEVLKGPREFLGEKSLLFGVPRSATCVALCACSVLILTHEKYEEILEEFPEYREKNMREWMFTRGGFRPQNRSYIQQRHDHHAH</sequence>
<gene>
    <name evidence="10" type="ORF">N0F65_010391</name>
</gene>
<dbReference type="Proteomes" id="UP001146120">
    <property type="component" value="Unassembled WGS sequence"/>
</dbReference>
<reference evidence="10" key="1">
    <citation type="submission" date="2022-11" db="EMBL/GenBank/DDBJ databases">
        <authorList>
            <person name="Morgan W.R."/>
            <person name="Tartar A."/>
        </authorList>
    </citation>
    <scope>NUCLEOTIDE SEQUENCE</scope>
    <source>
        <strain evidence="10">ARSEF 373</strain>
    </source>
</reference>
<feature type="transmembrane region" description="Helical" evidence="8">
    <location>
        <begin position="2257"/>
        <end position="2284"/>
    </location>
</feature>
<feature type="transmembrane region" description="Helical" evidence="8">
    <location>
        <begin position="307"/>
        <end position="330"/>
    </location>
</feature>
<evidence type="ECO:0000313" key="10">
    <source>
        <dbReference type="EMBL" id="DAZ97229.1"/>
    </source>
</evidence>
<keyword evidence="6 8" id="KW-0472">Membrane</keyword>
<keyword evidence="5" id="KW-0406">Ion transport</keyword>
<evidence type="ECO:0000259" key="9">
    <source>
        <dbReference type="PROSITE" id="PS50042"/>
    </source>
</evidence>
<dbReference type="InterPro" id="IPR000595">
    <property type="entry name" value="cNMP-bd_dom"/>
</dbReference>
<keyword evidence="3 8" id="KW-0812">Transmembrane</keyword>
<dbReference type="PANTHER" id="PTHR10217:SF435">
    <property type="entry name" value="POTASSIUM VOLTAGE-GATED CHANNEL PROTEIN EAG"/>
    <property type="match status" value="1"/>
</dbReference>
<dbReference type="SUPFAM" id="SSF51206">
    <property type="entry name" value="cAMP-binding domain-like"/>
    <property type="match status" value="4"/>
</dbReference>
<evidence type="ECO:0000256" key="4">
    <source>
        <dbReference type="ARBA" id="ARBA00022989"/>
    </source>
</evidence>
<organism evidence="10 11">
    <name type="scientific">Lagenidium giganteum</name>
    <dbReference type="NCBI Taxonomy" id="4803"/>
    <lineage>
        <taxon>Eukaryota</taxon>
        <taxon>Sar</taxon>
        <taxon>Stramenopiles</taxon>
        <taxon>Oomycota</taxon>
        <taxon>Peronosporomycetes</taxon>
        <taxon>Pythiales</taxon>
        <taxon>Pythiaceae</taxon>
    </lineage>
</organism>
<evidence type="ECO:0000256" key="5">
    <source>
        <dbReference type="ARBA" id="ARBA00023065"/>
    </source>
</evidence>
<keyword evidence="2" id="KW-0813">Transport</keyword>
<feature type="transmembrane region" description="Helical" evidence="8">
    <location>
        <begin position="726"/>
        <end position="746"/>
    </location>
</feature>
<dbReference type="Gene3D" id="2.60.120.10">
    <property type="entry name" value="Jelly Rolls"/>
    <property type="match status" value="4"/>
</dbReference>
<reference evidence="10" key="2">
    <citation type="journal article" date="2023" name="Microbiol Resour">
        <title>Decontamination and Annotation of the Draft Genome Sequence of the Oomycete Lagenidium giganteum ARSEF 373.</title>
        <authorList>
            <person name="Morgan W.R."/>
            <person name="Tartar A."/>
        </authorList>
    </citation>
    <scope>NUCLEOTIDE SEQUENCE</scope>
    <source>
        <strain evidence="10">ARSEF 373</strain>
    </source>
</reference>
<dbReference type="Pfam" id="PF00027">
    <property type="entry name" value="cNMP_binding"/>
    <property type="match status" value="3"/>
</dbReference>
<dbReference type="GO" id="GO:0005249">
    <property type="term" value="F:voltage-gated potassium channel activity"/>
    <property type="evidence" value="ECO:0007669"/>
    <property type="project" value="TreeGrafter"/>
</dbReference>
<dbReference type="EMBL" id="DAKRPA010000142">
    <property type="protein sequence ID" value="DAZ97229.1"/>
    <property type="molecule type" value="Genomic_DNA"/>
</dbReference>
<feature type="transmembrane region" description="Helical" evidence="8">
    <location>
        <begin position="248"/>
        <end position="266"/>
    </location>
</feature>
<dbReference type="GO" id="GO:0005886">
    <property type="term" value="C:plasma membrane"/>
    <property type="evidence" value="ECO:0007669"/>
    <property type="project" value="TreeGrafter"/>
</dbReference>